<dbReference type="InterPro" id="IPR029044">
    <property type="entry name" value="Nucleotide-diphossugar_trans"/>
</dbReference>
<name>A0ABQ5UBQ5_9HYPH</name>
<evidence type="ECO:0000313" key="2">
    <source>
        <dbReference type="EMBL" id="GLQ09299.1"/>
    </source>
</evidence>
<dbReference type="InterPro" id="IPR050834">
    <property type="entry name" value="Glycosyltransf_2"/>
</dbReference>
<dbReference type="Pfam" id="PF00535">
    <property type="entry name" value="Glycos_transf_2"/>
    <property type="match status" value="1"/>
</dbReference>
<organism evidence="2 3">
    <name type="scientific">Devosia yakushimensis</name>
    <dbReference type="NCBI Taxonomy" id="470028"/>
    <lineage>
        <taxon>Bacteria</taxon>
        <taxon>Pseudomonadati</taxon>
        <taxon>Pseudomonadota</taxon>
        <taxon>Alphaproteobacteria</taxon>
        <taxon>Hyphomicrobiales</taxon>
        <taxon>Devosiaceae</taxon>
        <taxon>Devosia</taxon>
    </lineage>
</organism>
<dbReference type="CDD" id="cd00761">
    <property type="entry name" value="Glyco_tranf_GTA_type"/>
    <property type="match status" value="1"/>
</dbReference>
<accession>A0ABQ5UBQ5</accession>
<dbReference type="InterPro" id="IPR001173">
    <property type="entry name" value="Glyco_trans_2-like"/>
</dbReference>
<feature type="domain" description="Glycosyltransferase 2-like" evidence="1">
    <location>
        <begin position="8"/>
        <end position="162"/>
    </location>
</feature>
<dbReference type="SUPFAM" id="SSF53448">
    <property type="entry name" value="Nucleotide-diphospho-sugar transferases"/>
    <property type="match status" value="1"/>
</dbReference>
<comment type="caution">
    <text evidence="2">The sequence shown here is derived from an EMBL/GenBank/DDBJ whole genome shotgun (WGS) entry which is preliminary data.</text>
</comment>
<evidence type="ECO:0000259" key="1">
    <source>
        <dbReference type="Pfam" id="PF00535"/>
    </source>
</evidence>
<protein>
    <submittedName>
        <fullName evidence="2">Succinoglycan biosynthesis protein ExoM</fullName>
    </submittedName>
</protein>
<dbReference type="PANTHER" id="PTHR43685">
    <property type="entry name" value="GLYCOSYLTRANSFERASE"/>
    <property type="match status" value="1"/>
</dbReference>
<dbReference type="EMBL" id="BSNG01000001">
    <property type="protein sequence ID" value="GLQ09299.1"/>
    <property type="molecule type" value="Genomic_DNA"/>
</dbReference>
<dbReference type="RefSeq" id="WP_284388937.1">
    <property type="nucleotide sequence ID" value="NZ_BSNG01000001.1"/>
</dbReference>
<evidence type="ECO:0000313" key="3">
    <source>
        <dbReference type="Proteomes" id="UP001161406"/>
    </source>
</evidence>
<dbReference type="PANTHER" id="PTHR43685:SF2">
    <property type="entry name" value="GLYCOSYLTRANSFERASE 2-LIKE DOMAIN-CONTAINING PROTEIN"/>
    <property type="match status" value="1"/>
</dbReference>
<proteinExistence type="predicted"/>
<gene>
    <name evidence="2" type="primary">exoM</name>
    <name evidence="2" type="ORF">GCM10007913_12310</name>
</gene>
<dbReference type="Proteomes" id="UP001161406">
    <property type="component" value="Unassembled WGS sequence"/>
</dbReference>
<reference evidence="2" key="2">
    <citation type="submission" date="2023-01" db="EMBL/GenBank/DDBJ databases">
        <title>Draft genome sequence of Devosia yakushimensis strain NBRC 103855.</title>
        <authorList>
            <person name="Sun Q."/>
            <person name="Mori K."/>
        </authorList>
    </citation>
    <scope>NUCLEOTIDE SEQUENCE</scope>
    <source>
        <strain evidence="2">NBRC 103855</strain>
    </source>
</reference>
<dbReference type="Gene3D" id="3.90.550.10">
    <property type="entry name" value="Spore Coat Polysaccharide Biosynthesis Protein SpsA, Chain A"/>
    <property type="match status" value="1"/>
</dbReference>
<sequence length="306" mass="32472">MSAPSVDICICTYRRPYLAETLASVAKIATNGARVRVIVSDNDTTPSAGSMVAALAADFPFPIHYVHSPASNISIARNACLDAAEADFIAFVDDDELVTEHWLTALLAAAEAENADVVLGPVEAIYGEDAPQWMVAGDFHSTLPVYVDGHIRTGYTCNALIRWVAPFKSLRFDLALGRSGGEDTQFFYALTGMGGSIAFAPEALVTEIVPPNRAAMGWLMQRRFRAGQTHGTHLSQGVVANVKAAAIAGSKAAFCGGMTVLTLFSPSRWRKNLLRGALHVGVIGGIFGAKQANLYGQSTEGSQSHA</sequence>
<keyword evidence="3" id="KW-1185">Reference proteome</keyword>
<reference evidence="2" key="1">
    <citation type="journal article" date="2014" name="Int. J. Syst. Evol. Microbiol.">
        <title>Complete genome of a new Firmicutes species belonging to the dominant human colonic microbiota ('Ruminococcus bicirculans') reveals two chromosomes and a selective capacity to utilize plant glucans.</title>
        <authorList>
            <consortium name="NISC Comparative Sequencing Program"/>
            <person name="Wegmann U."/>
            <person name="Louis P."/>
            <person name="Goesmann A."/>
            <person name="Henrissat B."/>
            <person name="Duncan S.H."/>
            <person name="Flint H.J."/>
        </authorList>
    </citation>
    <scope>NUCLEOTIDE SEQUENCE</scope>
    <source>
        <strain evidence="2">NBRC 103855</strain>
    </source>
</reference>